<dbReference type="InterPro" id="IPR014756">
    <property type="entry name" value="Ig_E-set"/>
</dbReference>
<comment type="caution">
    <text evidence="3">The sequence shown here is derived from an EMBL/GenBank/DDBJ whole genome shotgun (WGS) entry which is preliminary data.</text>
</comment>
<dbReference type="EMBL" id="JANPWB010000012">
    <property type="protein sequence ID" value="KAJ1121463.1"/>
    <property type="molecule type" value="Genomic_DNA"/>
</dbReference>
<dbReference type="Pfam" id="PF06312">
    <property type="entry name" value="Neurexophilin"/>
    <property type="match status" value="1"/>
</dbReference>
<dbReference type="Gene3D" id="2.60.40.10">
    <property type="entry name" value="Immunoglobulins"/>
    <property type="match status" value="1"/>
</dbReference>
<proteinExistence type="inferred from homology"/>
<dbReference type="Proteomes" id="UP001066276">
    <property type="component" value="Chromosome 8"/>
</dbReference>
<evidence type="ECO:0000259" key="2">
    <source>
        <dbReference type="Pfam" id="PF24536"/>
    </source>
</evidence>
<organism evidence="3 4">
    <name type="scientific">Pleurodeles waltl</name>
    <name type="common">Iberian ribbed newt</name>
    <dbReference type="NCBI Taxonomy" id="8319"/>
    <lineage>
        <taxon>Eukaryota</taxon>
        <taxon>Metazoa</taxon>
        <taxon>Chordata</taxon>
        <taxon>Craniata</taxon>
        <taxon>Vertebrata</taxon>
        <taxon>Euteleostomi</taxon>
        <taxon>Amphibia</taxon>
        <taxon>Batrachia</taxon>
        <taxon>Caudata</taxon>
        <taxon>Salamandroidea</taxon>
        <taxon>Salamandridae</taxon>
        <taxon>Pleurodelinae</taxon>
        <taxon>Pleurodeles</taxon>
    </lineage>
</organism>
<dbReference type="PANTHER" id="PTHR16165:SF3">
    <property type="entry name" value="NXPE FAMILY MEMBER 1"/>
    <property type="match status" value="1"/>
</dbReference>
<accession>A0AAV7NZH9</accession>
<gene>
    <name evidence="3" type="ORF">NDU88_009571</name>
</gene>
<dbReference type="PANTHER" id="PTHR16165">
    <property type="entry name" value="NXPE FAMILY MEMBER"/>
    <property type="match status" value="1"/>
</dbReference>
<keyword evidence="4" id="KW-1185">Reference proteome</keyword>
<dbReference type="InterPro" id="IPR026845">
    <property type="entry name" value="NXPH/NXPE"/>
</dbReference>
<evidence type="ECO:0000313" key="3">
    <source>
        <dbReference type="EMBL" id="KAJ1121463.1"/>
    </source>
</evidence>
<protein>
    <recommendedName>
        <fullName evidence="2">NXPE C-terminal domain-containing protein</fullName>
    </recommendedName>
</protein>
<sequence>MIQTRPFFAQIPSFRYFFKSCTVVPEEMLEIKTSLTGTDLKTMEIFTKIDASMPKALFIDNNHTTSAKNSQATILNPQNSYCIGDNLTVQIQVYDFSGNRKEHGGDFLRARIYSPELKAGASGVTEDFNNGTYHIHFTLFWEGKVRMSILLMHPSEAVSALWRARKKGYDKVYWIGKFVNGTHDVQAECGLKLNSTEELCEYRNHCHGEVFYCLRPSHVPCDELKAMVTKYRQHSYLSDSEKSLLDNSNNGVAIKSLTETVIVSNCNRTLKRCQEKCRPGMSSPFPSGYFLQNVWRPLFCNMSSYERAEVLEPCVKGKLIYLMGDSTLRQWILHFPKLVPGLRFFDLHGGGEWHRNYLAVDMERNLRILWKKHGHPFVTMTFFPIPNDACVINQINELTGNSYTVVVITLAHHFRPFPLEVFIRRVVGVRSAVERLLRRSPQTKVIVKMENTRELHPDAETNSDFHGYVQYLVMKHIFEGLNVGVIDAWDMTVALATQNGHPPEHVIQNQLNMLLTYMC</sequence>
<name>A0AAV7NZH9_PLEWA</name>
<dbReference type="InterPro" id="IPR057106">
    <property type="entry name" value="NXPE4_C"/>
</dbReference>
<dbReference type="SUPFAM" id="SSF81296">
    <property type="entry name" value="E set domains"/>
    <property type="match status" value="1"/>
</dbReference>
<feature type="domain" description="NXPE C-terminal" evidence="2">
    <location>
        <begin position="295"/>
        <end position="519"/>
    </location>
</feature>
<dbReference type="AlphaFoldDB" id="A0AAV7NZH9"/>
<dbReference type="Pfam" id="PF24536">
    <property type="entry name" value="NXPE4_C"/>
    <property type="match status" value="1"/>
</dbReference>
<reference evidence="3" key="1">
    <citation type="journal article" date="2022" name="bioRxiv">
        <title>Sequencing and chromosome-scale assembly of the giantPleurodeles waltlgenome.</title>
        <authorList>
            <person name="Brown T."/>
            <person name="Elewa A."/>
            <person name="Iarovenko S."/>
            <person name="Subramanian E."/>
            <person name="Araus A.J."/>
            <person name="Petzold A."/>
            <person name="Susuki M."/>
            <person name="Suzuki K.-i.T."/>
            <person name="Hayashi T."/>
            <person name="Toyoda A."/>
            <person name="Oliveira C."/>
            <person name="Osipova E."/>
            <person name="Leigh N.D."/>
            <person name="Simon A."/>
            <person name="Yun M.H."/>
        </authorList>
    </citation>
    <scope>NUCLEOTIDE SEQUENCE</scope>
    <source>
        <strain evidence="3">20211129_DDA</strain>
        <tissue evidence="3">Liver</tissue>
    </source>
</reference>
<dbReference type="InterPro" id="IPR013783">
    <property type="entry name" value="Ig-like_fold"/>
</dbReference>
<comment type="similarity">
    <text evidence="1">Belongs to the NXPE family.</text>
</comment>
<evidence type="ECO:0000256" key="1">
    <source>
        <dbReference type="ARBA" id="ARBA00005431"/>
    </source>
</evidence>
<evidence type="ECO:0000313" key="4">
    <source>
        <dbReference type="Proteomes" id="UP001066276"/>
    </source>
</evidence>